<accession>A0A8H4W2B9</accession>
<feature type="compositionally biased region" description="Basic and acidic residues" evidence="1">
    <location>
        <begin position="37"/>
        <end position="70"/>
    </location>
</feature>
<dbReference type="EMBL" id="JAAMPI010000493">
    <property type="protein sequence ID" value="KAF4630956.1"/>
    <property type="molecule type" value="Genomic_DNA"/>
</dbReference>
<gene>
    <name evidence="2" type="ORF">G7Y89_g7184</name>
</gene>
<reference evidence="2 3" key="1">
    <citation type="submission" date="2020-03" db="EMBL/GenBank/DDBJ databases">
        <title>Draft Genome Sequence of Cudoniella acicularis.</title>
        <authorList>
            <person name="Buettner E."/>
            <person name="Kellner H."/>
        </authorList>
    </citation>
    <scope>NUCLEOTIDE SEQUENCE [LARGE SCALE GENOMIC DNA]</scope>
    <source>
        <strain evidence="2 3">DSM 108380</strain>
    </source>
</reference>
<dbReference type="OrthoDB" id="10448505at2759"/>
<protein>
    <submittedName>
        <fullName evidence="2">Uncharacterized protein</fullName>
    </submittedName>
</protein>
<keyword evidence="3" id="KW-1185">Reference proteome</keyword>
<name>A0A8H4W2B9_9HELO</name>
<organism evidence="2 3">
    <name type="scientific">Cudoniella acicularis</name>
    <dbReference type="NCBI Taxonomy" id="354080"/>
    <lineage>
        <taxon>Eukaryota</taxon>
        <taxon>Fungi</taxon>
        <taxon>Dikarya</taxon>
        <taxon>Ascomycota</taxon>
        <taxon>Pezizomycotina</taxon>
        <taxon>Leotiomycetes</taxon>
        <taxon>Helotiales</taxon>
        <taxon>Tricladiaceae</taxon>
        <taxon>Cudoniella</taxon>
    </lineage>
</organism>
<evidence type="ECO:0000256" key="1">
    <source>
        <dbReference type="SAM" id="MobiDB-lite"/>
    </source>
</evidence>
<proteinExistence type="predicted"/>
<dbReference type="Proteomes" id="UP000566819">
    <property type="component" value="Unassembled WGS sequence"/>
</dbReference>
<comment type="caution">
    <text evidence="2">The sequence shown here is derived from an EMBL/GenBank/DDBJ whole genome shotgun (WGS) entry which is preliminary data.</text>
</comment>
<feature type="compositionally biased region" description="Low complexity" evidence="1">
    <location>
        <begin position="1"/>
        <end position="13"/>
    </location>
</feature>
<evidence type="ECO:0000313" key="2">
    <source>
        <dbReference type="EMBL" id="KAF4630956.1"/>
    </source>
</evidence>
<sequence>MGSEYYSKSGSSSQKHRVPDNDKKYIKSTPSKSGRVVVEDQRKSIYDPDAPRSSDAKSSHYKESSRRSKH</sequence>
<feature type="region of interest" description="Disordered" evidence="1">
    <location>
        <begin position="1"/>
        <end position="70"/>
    </location>
</feature>
<evidence type="ECO:0000313" key="3">
    <source>
        <dbReference type="Proteomes" id="UP000566819"/>
    </source>
</evidence>
<dbReference type="AlphaFoldDB" id="A0A8H4W2B9"/>